<sequence>MLSQKPIDLQLDWANLVNAKLIDNESSDAQSAYTAMEGFLGISLDVPDDGGPGSPPADSPVSFWSIKKAAPSGQREIVQRIAALLAAVVANGLARTKSDIVPLWVPINGDIKYSEKLLTGFGDAMAWTLGVYSEERYIDGYSIRVEADRYGYSYGAFTSTLIFAFACLFTYALIVCLHLAHLIWALCRKNYLHCDCWGDTTDLVALATNSAPTMRLSGTSAGISKRATWKTIVKIRE</sequence>
<dbReference type="Proteomes" id="UP000799440">
    <property type="component" value="Unassembled WGS sequence"/>
</dbReference>
<name>A0A6A6V9M8_9PLEO</name>
<evidence type="ECO:0000313" key="2">
    <source>
        <dbReference type="EMBL" id="KAF2746409.1"/>
    </source>
</evidence>
<dbReference type="AlphaFoldDB" id="A0A6A6V9M8"/>
<keyword evidence="1" id="KW-0812">Transmembrane</keyword>
<keyword evidence="1" id="KW-1133">Transmembrane helix</keyword>
<keyword evidence="3" id="KW-1185">Reference proteome</keyword>
<dbReference type="EMBL" id="MU006577">
    <property type="protein sequence ID" value="KAF2746409.1"/>
    <property type="molecule type" value="Genomic_DNA"/>
</dbReference>
<accession>A0A6A6V9M8</accession>
<gene>
    <name evidence="2" type="ORF">M011DRAFT_478030</name>
</gene>
<evidence type="ECO:0000256" key="1">
    <source>
        <dbReference type="SAM" id="Phobius"/>
    </source>
</evidence>
<reference evidence="2" key="1">
    <citation type="journal article" date="2020" name="Stud. Mycol.">
        <title>101 Dothideomycetes genomes: a test case for predicting lifestyles and emergence of pathogens.</title>
        <authorList>
            <person name="Haridas S."/>
            <person name="Albert R."/>
            <person name="Binder M."/>
            <person name="Bloem J."/>
            <person name="Labutti K."/>
            <person name="Salamov A."/>
            <person name="Andreopoulos B."/>
            <person name="Baker S."/>
            <person name="Barry K."/>
            <person name="Bills G."/>
            <person name="Bluhm B."/>
            <person name="Cannon C."/>
            <person name="Castanera R."/>
            <person name="Culley D."/>
            <person name="Daum C."/>
            <person name="Ezra D."/>
            <person name="Gonzalez J."/>
            <person name="Henrissat B."/>
            <person name="Kuo A."/>
            <person name="Liang C."/>
            <person name="Lipzen A."/>
            <person name="Lutzoni F."/>
            <person name="Magnuson J."/>
            <person name="Mondo S."/>
            <person name="Nolan M."/>
            <person name="Ohm R."/>
            <person name="Pangilinan J."/>
            <person name="Park H.-J."/>
            <person name="Ramirez L."/>
            <person name="Alfaro M."/>
            <person name="Sun H."/>
            <person name="Tritt A."/>
            <person name="Yoshinaga Y."/>
            <person name="Zwiers L.-H."/>
            <person name="Turgeon B."/>
            <person name="Goodwin S."/>
            <person name="Spatafora J."/>
            <person name="Crous P."/>
            <person name="Grigoriev I."/>
        </authorList>
    </citation>
    <scope>NUCLEOTIDE SEQUENCE</scope>
    <source>
        <strain evidence="2">CBS 119925</strain>
    </source>
</reference>
<proteinExistence type="predicted"/>
<organism evidence="2 3">
    <name type="scientific">Sporormia fimetaria CBS 119925</name>
    <dbReference type="NCBI Taxonomy" id="1340428"/>
    <lineage>
        <taxon>Eukaryota</taxon>
        <taxon>Fungi</taxon>
        <taxon>Dikarya</taxon>
        <taxon>Ascomycota</taxon>
        <taxon>Pezizomycotina</taxon>
        <taxon>Dothideomycetes</taxon>
        <taxon>Pleosporomycetidae</taxon>
        <taxon>Pleosporales</taxon>
        <taxon>Sporormiaceae</taxon>
        <taxon>Sporormia</taxon>
    </lineage>
</organism>
<keyword evidence="1" id="KW-0472">Membrane</keyword>
<protein>
    <submittedName>
        <fullName evidence="2">Uncharacterized protein</fullName>
    </submittedName>
</protein>
<evidence type="ECO:0000313" key="3">
    <source>
        <dbReference type="Proteomes" id="UP000799440"/>
    </source>
</evidence>
<dbReference type="OrthoDB" id="5342924at2759"/>
<feature type="transmembrane region" description="Helical" evidence="1">
    <location>
        <begin position="161"/>
        <end position="184"/>
    </location>
</feature>